<evidence type="ECO:0000256" key="3">
    <source>
        <dbReference type="ARBA" id="ARBA00009183"/>
    </source>
</evidence>
<comment type="subcellular location">
    <subcellularLocation>
        <location evidence="2">Endoplasmic reticulum membrane</location>
        <topology evidence="2">Single-pass membrane protein</topology>
    </subcellularLocation>
</comment>
<dbReference type="GO" id="GO:0050661">
    <property type="term" value="F:NADP binding"/>
    <property type="evidence" value="ECO:0007669"/>
    <property type="project" value="InterPro"/>
</dbReference>
<dbReference type="PRINTS" id="PR00370">
    <property type="entry name" value="FMOXYGENASE"/>
</dbReference>
<dbReference type="PANTHER" id="PTHR23023">
    <property type="entry name" value="DIMETHYLANILINE MONOOXYGENASE"/>
    <property type="match status" value="1"/>
</dbReference>
<evidence type="ECO:0000256" key="7">
    <source>
        <dbReference type="ARBA" id="ARBA00022827"/>
    </source>
</evidence>
<keyword evidence="8" id="KW-0521">NADP</keyword>
<dbReference type="GO" id="GO:0050660">
    <property type="term" value="F:flavin adenine dinucleotide binding"/>
    <property type="evidence" value="ECO:0007669"/>
    <property type="project" value="InterPro"/>
</dbReference>
<evidence type="ECO:0000256" key="9">
    <source>
        <dbReference type="ARBA" id="ARBA00022989"/>
    </source>
</evidence>
<dbReference type="OrthoDB" id="9790219at2"/>
<dbReference type="PIRSF" id="PIRSF000332">
    <property type="entry name" value="FMO"/>
    <property type="match status" value="1"/>
</dbReference>
<evidence type="ECO:0000256" key="1">
    <source>
        <dbReference type="ARBA" id="ARBA00001974"/>
    </source>
</evidence>
<evidence type="ECO:0000256" key="2">
    <source>
        <dbReference type="ARBA" id="ARBA00004389"/>
    </source>
</evidence>
<evidence type="ECO:0000256" key="8">
    <source>
        <dbReference type="ARBA" id="ARBA00022857"/>
    </source>
</evidence>
<dbReference type="Pfam" id="PF00743">
    <property type="entry name" value="FMO-like"/>
    <property type="match status" value="1"/>
</dbReference>
<evidence type="ECO:0000256" key="5">
    <source>
        <dbReference type="ARBA" id="ARBA00022692"/>
    </source>
</evidence>
<sequence length="457" mass="51916">MSSCVRVAVIGAGPSGLAAAKNVLRAGFEVVVFEKNDGVGGNWVFRAKTGHSSVYENTHIISSKTWSEYEDFPMPDHYPDYPSHDQLRRYFESYAAHFDVLSIIRFETEVLNVQPQPEGDFLVRWRSCGDDNGAECEERFSHVMVANGHHWCPRHPELGGEFTGTYMHSHDFKGVDDSWRNKRVLVIGAGNSACDVAVEAARVADEVHLSIRSPQWFLPKFIFGVPSDVLGAKFPRWLPKRWKQRAMTWLLRLLQGNYERTYGLPQPKNLVLSHHPTVNSDLLDFIRHGRIIPKRAIEQVNQRQVSFAGGDSCEVDIIVACTGFRTVFPFLDVEILDVADQEQVPLYLKMMHPDYQGLYFIGLFQPLGCIWPLADYQAKLAVQEIKGAYQRPEPLQQAIEQELANPHYAFEGGARHAVEVDYHQFRAQLKAELKKGAIDIGEPPAGRKDYYKQFARE</sequence>
<evidence type="ECO:0000313" key="13">
    <source>
        <dbReference type="EMBL" id="RUO27464.1"/>
    </source>
</evidence>
<accession>A0A432WAM3</accession>
<evidence type="ECO:0000256" key="10">
    <source>
        <dbReference type="ARBA" id="ARBA00023002"/>
    </source>
</evidence>
<dbReference type="EMBL" id="PIPM01000022">
    <property type="protein sequence ID" value="RUO27464.1"/>
    <property type="molecule type" value="Genomic_DNA"/>
</dbReference>
<reference evidence="13 14" key="1">
    <citation type="journal article" date="2011" name="Front. Microbiol.">
        <title>Genomic signatures of strain selection and enhancement in Bacillus atrophaeus var. globigii, a historical biowarfare simulant.</title>
        <authorList>
            <person name="Gibbons H.S."/>
            <person name="Broomall S.M."/>
            <person name="McNew L.A."/>
            <person name="Daligault H."/>
            <person name="Chapman C."/>
            <person name="Bruce D."/>
            <person name="Karavis M."/>
            <person name="Krepps M."/>
            <person name="McGregor P.A."/>
            <person name="Hong C."/>
            <person name="Park K.H."/>
            <person name="Akmal A."/>
            <person name="Feldman A."/>
            <person name="Lin J.S."/>
            <person name="Chang W.E."/>
            <person name="Higgs B.W."/>
            <person name="Demirev P."/>
            <person name="Lindquist J."/>
            <person name="Liem A."/>
            <person name="Fochler E."/>
            <person name="Read T.D."/>
            <person name="Tapia R."/>
            <person name="Johnson S."/>
            <person name="Bishop-Lilly K.A."/>
            <person name="Detter C."/>
            <person name="Han C."/>
            <person name="Sozhamannan S."/>
            <person name="Rosenzweig C.N."/>
            <person name="Skowronski E.W."/>
        </authorList>
    </citation>
    <scope>NUCLEOTIDE SEQUENCE [LARGE SCALE GENOMIC DNA]</scope>
    <source>
        <strain evidence="13 14">GYP-17</strain>
    </source>
</reference>
<keyword evidence="14" id="KW-1185">Reference proteome</keyword>
<name>A0A432WAM3_9GAMM</name>
<dbReference type="SUPFAM" id="SSF51905">
    <property type="entry name" value="FAD/NAD(P)-binding domain"/>
    <property type="match status" value="2"/>
</dbReference>
<dbReference type="FunFam" id="3.50.50.60:FF:000159">
    <property type="entry name" value="Dimethylaniline monooxygenase [N-oxide-forming]"/>
    <property type="match status" value="1"/>
</dbReference>
<evidence type="ECO:0000313" key="14">
    <source>
        <dbReference type="Proteomes" id="UP000288405"/>
    </source>
</evidence>
<keyword evidence="10" id="KW-0560">Oxidoreductase</keyword>
<keyword evidence="6" id="KW-0256">Endoplasmic reticulum</keyword>
<proteinExistence type="inferred from homology"/>
<dbReference type="InterPro" id="IPR050346">
    <property type="entry name" value="FMO-like"/>
</dbReference>
<dbReference type="Gene3D" id="3.50.50.60">
    <property type="entry name" value="FAD/NAD(P)-binding domain"/>
    <property type="match status" value="1"/>
</dbReference>
<evidence type="ECO:0000256" key="12">
    <source>
        <dbReference type="ARBA" id="ARBA00023136"/>
    </source>
</evidence>
<keyword evidence="9" id="KW-1133">Transmembrane helix</keyword>
<evidence type="ECO:0000256" key="6">
    <source>
        <dbReference type="ARBA" id="ARBA00022824"/>
    </source>
</evidence>
<keyword evidence="11 13" id="KW-0503">Monooxygenase</keyword>
<dbReference type="AlphaFoldDB" id="A0A432WAM3"/>
<evidence type="ECO:0000256" key="11">
    <source>
        <dbReference type="ARBA" id="ARBA00023033"/>
    </source>
</evidence>
<dbReference type="GO" id="GO:0004499">
    <property type="term" value="F:N,N-dimethylaniline monooxygenase activity"/>
    <property type="evidence" value="ECO:0007669"/>
    <property type="project" value="InterPro"/>
</dbReference>
<keyword evidence="7" id="KW-0274">FAD</keyword>
<dbReference type="InterPro" id="IPR000960">
    <property type="entry name" value="Flavin_mOase"/>
</dbReference>
<comment type="cofactor">
    <cofactor evidence="1">
        <name>FAD</name>
        <dbReference type="ChEBI" id="CHEBI:57692"/>
    </cofactor>
</comment>
<keyword evidence="5" id="KW-0812">Transmembrane</keyword>
<evidence type="ECO:0000256" key="4">
    <source>
        <dbReference type="ARBA" id="ARBA00022630"/>
    </source>
</evidence>
<comment type="caution">
    <text evidence="13">The sequence shown here is derived from an EMBL/GenBank/DDBJ whole genome shotgun (WGS) entry which is preliminary data.</text>
</comment>
<organism evidence="13 14">
    <name type="scientific">Aliidiomarina sanyensis</name>
    <dbReference type="NCBI Taxonomy" id="1249555"/>
    <lineage>
        <taxon>Bacteria</taxon>
        <taxon>Pseudomonadati</taxon>
        <taxon>Pseudomonadota</taxon>
        <taxon>Gammaproteobacteria</taxon>
        <taxon>Alteromonadales</taxon>
        <taxon>Idiomarinaceae</taxon>
        <taxon>Aliidiomarina</taxon>
    </lineage>
</organism>
<comment type="similarity">
    <text evidence="3">Belongs to the FMO family.</text>
</comment>
<dbReference type="InterPro" id="IPR036188">
    <property type="entry name" value="FAD/NAD-bd_sf"/>
</dbReference>
<keyword evidence="12" id="KW-0472">Membrane</keyword>
<protein>
    <submittedName>
        <fullName evidence="13">Monooxygenase</fullName>
    </submittedName>
</protein>
<dbReference type="InterPro" id="IPR020946">
    <property type="entry name" value="Flavin_mOase-like"/>
</dbReference>
<keyword evidence="4" id="KW-0285">Flavoprotein</keyword>
<gene>
    <name evidence="13" type="ORF">CWE11_11630</name>
</gene>
<dbReference type="Proteomes" id="UP000288405">
    <property type="component" value="Unassembled WGS sequence"/>
</dbReference>